<reference evidence="1 2" key="1">
    <citation type="journal article" date="2019" name="Sci. Rep.">
        <title>Orb-weaving spider Araneus ventricosus genome elucidates the spidroin gene catalogue.</title>
        <authorList>
            <person name="Kono N."/>
            <person name="Nakamura H."/>
            <person name="Ohtoshi R."/>
            <person name="Moran D.A.P."/>
            <person name="Shinohara A."/>
            <person name="Yoshida Y."/>
            <person name="Fujiwara M."/>
            <person name="Mori M."/>
            <person name="Tomita M."/>
            <person name="Arakawa K."/>
        </authorList>
    </citation>
    <scope>NUCLEOTIDE SEQUENCE [LARGE SCALE GENOMIC DNA]</scope>
</reference>
<gene>
    <name evidence="1" type="ORF">AVEN_66763_1</name>
</gene>
<dbReference type="Proteomes" id="UP000499080">
    <property type="component" value="Unassembled WGS sequence"/>
</dbReference>
<dbReference type="EMBL" id="BGPR01002120">
    <property type="protein sequence ID" value="GBM68101.1"/>
    <property type="molecule type" value="Genomic_DNA"/>
</dbReference>
<keyword evidence="2" id="KW-1185">Reference proteome</keyword>
<sequence length="86" mass="10066">MDAVTWFAHVFSELRCQNHVVCCKRILIMFVPDYKSVDFDVTLDRFASRIDAEFIIFMEFFSLILGVDQLAASRLQLDSRNLPEFL</sequence>
<comment type="caution">
    <text evidence="1">The sequence shown here is derived from an EMBL/GenBank/DDBJ whole genome shotgun (WGS) entry which is preliminary data.</text>
</comment>
<name>A0A4Y2HRT0_ARAVE</name>
<proteinExistence type="predicted"/>
<organism evidence="1 2">
    <name type="scientific">Araneus ventricosus</name>
    <name type="common">Orbweaver spider</name>
    <name type="synonym">Epeira ventricosa</name>
    <dbReference type="NCBI Taxonomy" id="182803"/>
    <lineage>
        <taxon>Eukaryota</taxon>
        <taxon>Metazoa</taxon>
        <taxon>Ecdysozoa</taxon>
        <taxon>Arthropoda</taxon>
        <taxon>Chelicerata</taxon>
        <taxon>Arachnida</taxon>
        <taxon>Araneae</taxon>
        <taxon>Araneomorphae</taxon>
        <taxon>Entelegynae</taxon>
        <taxon>Araneoidea</taxon>
        <taxon>Araneidae</taxon>
        <taxon>Araneus</taxon>
    </lineage>
</organism>
<protein>
    <submittedName>
        <fullName evidence="1">Uncharacterized protein</fullName>
    </submittedName>
</protein>
<accession>A0A4Y2HRT0</accession>
<dbReference type="AlphaFoldDB" id="A0A4Y2HRT0"/>
<evidence type="ECO:0000313" key="2">
    <source>
        <dbReference type="Proteomes" id="UP000499080"/>
    </source>
</evidence>
<evidence type="ECO:0000313" key="1">
    <source>
        <dbReference type="EMBL" id="GBM68101.1"/>
    </source>
</evidence>